<proteinExistence type="predicted"/>
<evidence type="ECO:0000259" key="3">
    <source>
        <dbReference type="Pfam" id="PF07589"/>
    </source>
</evidence>
<comment type="caution">
    <text evidence="4">The sequence shown here is derived from an EMBL/GenBank/DDBJ whole genome shotgun (WGS) entry which is preliminary data.</text>
</comment>
<feature type="signal peptide" evidence="2">
    <location>
        <begin position="1"/>
        <end position="21"/>
    </location>
</feature>
<dbReference type="InterPro" id="IPR013424">
    <property type="entry name" value="Ice-binding_C"/>
</dbReference>
<dbReference type="InterPro" id="IPR013425">
    <property type="entry name" value="Autotrns_rpt"/>
</dbReference>
<organism evidence="4 5">
    <name type="scientific">Oleiharenicola lentus</name>
    <dbReference type="NCBI Taxonomy" id="2508720"/>
    <lineage>
        <taxon>Bacteria</taxon>
        <taxon>Pseudomonadati</taxon>
        <taxon>Verrucomicrobiota</taxon>
        <taxon>Opitutia</taxon>
        <taxon>Opitutales</taxon>
        <taxon>Opitutaceae</taxon>
        <taxon>Oleiharenicola</taxon>
    </lineage>
</organism>
<evidence type="ECO:0000256" key="1">
    <source>
        <dbReference type="ARBA" id="ARBA00022729"/>
    </source>
</evidence>
<dbReference type="RefSeq" id="WP_129046574.1">
    <property type="nucleotide sequence ID" value="NZ_SDHX01000001.1"/>
</dbReference>
<dbReference type="OrthoDB" id="174291at2"/>
<reference evidence="4 5" key="1">
    <citation type="submission" date="2019-01" db="EMBL/GenBank/DDBJ databases">
        <title>Lacunisphaera sp. strain TWA-58.</title>
        <authorList>
            <person name="Chen W.-M."/>
        </authorList>
    </citation>
    <scope>NUCLEOTIDE SEQUENCE [LARGE SCALE GENOMIC DNA]</scope>
    <source>
        <strain evidence="4 5">TWA-58</strain>
    </source>
</reference>
<sequence>MRLRHTLGLTLACLMATIAAAQTTYTWSGLGGDSIFTNPNNWQGNVAPAGTATDNLVFPGLPANLLDEVGFTAILNSPTSAGDITFNGNYYSFYLSGTGPLTLHGNVAAVGNVGNISLPVILSAGNHTYAGSNHVFQTGVVSGTGGIAVDSGTLALFNSVNTYSGGTTVNGGTVLVNGSSSLGTGPVTINSGTLTLSGSAYTLGYNILLGTNVTLSSYAAASSPQLGNGSTTLTPVAAGPTTVNVNVAYSTGPVVIGGSLADGSGATTYAFTDEAGVGGLLGGYFRLTGTNTHTGGTAVNADATVIFGTAAAIPATGLITAATDAYAGIESPTLQTAFLSKLDAATFSGTIGIENDDSTFTGNIDLSSFSANGGSASIGTRGYAFLTGLITPSSTSNQYRFRNSGTLFVEGANPLSGSRSVHSTSFANASVPGMLVLAQSVANTYTGGTYADNAAIVLNSPGSLSASTTIHLANGGYVSVTDTSTLSIANLVSKIGTVTNGGVIGFDNSANLFGGFNTYLYTAPVDFSALTTDVYLGTAGGHTAFSGVITTANGNTGDYFLTGYGYAELEVSSQLTGSKALHVGIAQGEAGSVYLEHVNNTYTGGTFLNTGSLIVAAAGSLGTGPITTVAVDGTSSPYLEGPSNSTLSNSITLGAVDLSLYWGSNSTFSGVISGTGSLTINSDLTLSGANTYSGGTYVPAGTLVTATTHTSLGSGGLSLDTGSTVRFTSAAPQIGSLLLGGTYFDDTDGVYERSSVLEFATSGNATLTINQADDGTFEGAIGQGTGVGSLVKNGSGTLTIGGLVGADNNVHTPFSGGTTINDGKLIAGSATALGTGTITINGGELGTDFGVTLANAVTFGANGGTLGGSGTFSVPITAGTNVTLAPGASPGTLTFTAGLTLAPGGNLEFEVQAATGIAGTGFDLVNVSAGLLDITATSGSPFTIKLTSLDTLGDPGDVSDFSSSTGYTWMIFQGNSVSGINGFVTNKFILDASAFTNSLNGGVFSLTQGLNGANPALYLNFSPVPEPSTYALVVTGLLSVVFLRRRRG</sequence>
<dbReference type="AlphaFoldDB" id="A0A4Q1C8I4"/>
<keyword evidence="5" id="KW-1185">Reference proteome</keyword>
<dbReference type="InterPro" id="IPR011050">
    <property type="entry name" value="Pectin_lyase_fold/virulence"/>
</dbReference>
<dbReference type="NCBIfam" id="TIGR02595">
    <property type="entry name" value="PEP_CTERM"/>
    <property type="match status" value="1"/>
</dbReference>
<dbReference type="NCBIfam" id="TIGR02601">
    <property type="entry name" value="autotrns_rpt"/>
    <property type="match status" value="2"/>
</dbReference>
<evidence type="ECO:0000313" key="4">
    <source>
        <dbReference type="EMBL" id="RXK55208.1"/>
    </source>
</evidence>
<accession>A0A4Q1C8I4</accession>
<dbReference type="Proteomes" id="UP000290218">
    <property type="component" value="Unassembled WGS sequence"/>
</dbReference>
<evidence type="ECO:0000313" key="5">
    <source>
        <dbReference type="Proteomes" id="UP000290218"/>
    </source>
</evidence>
<name>A0A4Q1C8I4_9BACT</name>
<dbReference type="Pfam" id="PF12951">
    <property type="entry name" value="PATR"/>
    <property type="match status" value="6"/>
</dbReference>
<keyword evidence="1 2" id="KW-0732">Signal</keyword>
<feature type="chain" id="PRO_5020247349" evidence="2">
    <location>
        <begin position="22"/>
        <end position="1048"/>
    </location>
</feature>
<dbReference type="SUPFAM" id="SSF51126">
    <property type="entry name" value="Pectin lyase-like"/>
    <property type="match status" value="1"/>
</dbReference>
<protein>
    <submittedName>
        <fullName evidence="4">PEP-CTERM sorting domain-containing protein</fullName>
    </submittedName>
</protein>
<feature type="domain" description="Ice-binding protein C-terminal" evidence="3">
    <location>
        <begin position="1023"/>
        <end position="1046"/>
    </location>
</feature>
<evidence type="ECO:0000256" key="2">
    <source>
        <dbReference type="SAM" id="SignalP"/>
    </source>
</evidence>
<gene>
    <name evidence="4" type="ORF">ESB00_04745</name>
</gene>
<dbReference type="Pfam" id="PF07589">
    <property type="entry name" value="PEP-CTERM"/>
    <property type="match status" value="1"/>
</dbReference>
<dbReference type="EMBL" id="SDHX01000001">
    <property type="protein sequence ID" value="RXK55208.1"/>
    <property type="molecule type" value="Genomic_DNA"/>
</dbReference>